<name>A0A645BG58_9ZZZZ</name>
<accession>A0A645BG58</accession>
<dbReference type="EMBL" id="VSSQ01019745">
    <property type="protein sequence ID" value="MPM64048.1"/>
    <property type="molecule type" value="Genomic_DNA"/>
</dbReference>
<reference evidence="1" key="1">
    <citation type="submission" date="2019-08" db="EMBL/GenBank/DDBJ databases">
        <authorList>
            <person name="Kucharzyk K."/>
            <person name="Murdoch R.W."/>
            <person name="Higgins S."/>
            <person name="Loffler F."/>
        </authorList>
    </citation>
    <scope>NUCLEOTIDE SEQUENCE</scope>
</reference>
<sequence length="61" mass="6717">MRSAFASSSSFSSTVFNEYPKSLRAAAKASLWESIIMILCEYFSSQSIDQLSEEASTVVLL</sequence>
<dbReference type="AlphaFoldDB" id="A0A645BG58"/>
<comment type="caution">
    <text evidence="1">The sequence shown here is derived from an EMBL/GenBank/DDBJ whole genome shotgun (WGS) entry which is preliminary data.</text>
</comment>
<gene>
    <name evidence="1" type="ORF">SDC9_110934</name>
</gene>
<evidence type="ECO:0000313" key="1">
    <source>
        <dbReference type="EMBL" id="MPM64048.1"/>
    </source>
</evidence>
<proteinExistence type="predicted"/>
<organism evidence="1">
    <name type="scientific">bioreactor metagenome</name>
    <dbReference type="NCBI Taxonomy" id="1076179"/>
    <lineage>
        <taxon>unclassified sequences</taxon>
        <taxon>metagenomes</taxon>
        <taxon>ecological metagenomes</taxon>
    </lineage>
</organism>
<protein>
    <submittedName>
        <fullName evidence="1">Uncharacterized protein</fullName>
    </submittedName>
</protein>